<dbReference type="Proteomes" id="UP001056937">
    <property type="component" value="Chromosome 2"/>
</dbReference>
<protein>
    <submittedName>
        <fullName evidence="4">Nodulation S family protein</fullName>
    </submittedName>
</protein>
<evidence type="ECO:0000256" key="1">
    <source>
        <dbReference type="ARBA" id="ARBA00022603"/>
    </source>
</evidence>
<sequence length="192" mass="21807">MRREQSIDSGWFEALYREQGDPWQFETSAYEHDKYAHTLAVLPPRLGSVLEVGCAIGVLTQRLAPRCDRLLGVDVSETALAAARRRCAALPQVTLEARRLPEAPPPGAFDAILLSEVLYYWDAADLARMADYIGAALRPDGLLLLVHWTGETDYPQSGDEAVTALHRRLGPRIAVLRQERRERYRLDLWRRR</sequence>
<evidence type="ECO:0000256" key="3">
    <source>
        <dbReference type="ARBA" id="ARBA00022691"/>
    </source>
</evidence>
<proteinExistence type="predicted"/>
<keyword evidence="2" id="KW-0808">Transferase</keyword>
<dbReference type="RefSeq" id="WP_252168710.1">
    <property type="nucleotide sequence ID" value="NZ_CP084931.1"/>
</dbReference>
<evidence type="ECO:0000313" key="5">
    <source>
        <dbReference type="Proteomes" id="UP001056937"/>
    </source>
</evidence>
<dbReference type="Pfam" id="PF05401">
    <property type="entry name" value="NodS"/>
    <property type="match status" value="1"/>
</dbReference>
<keyword evidence="1" id="KW-0489">Methyltransferase</keyword>
<keyword evidence="3" id="KW-0949">S-adenosyl-L-methionine</keyword>
<reference evidence="4" key="1">
    <citation type="journal article" date="2022" name="Toxins">
        <title>Genomic Analysis of Sphingopyxis sp. USTB-05 for Biodegrading Cyanobacterial Hepatotoxins.</title>
        <authorList>
            <person name="Liu C."/>
            <person name="Xu Q."/>
            <person name="Zhao Z."/>
            <person name="Zhang H."/>
            <person name="Liu X."/>
            <person name="Yin C."/>
            <person name="Liu Y."/>
            <person name="Yan H."/>
        </authorList>
    </citation>
    <scope>NUCLEOTIDE SEQUENCE</scope>
    <source>
        <strain evidence="4">NBD5</strain>
    </source>
</reference>
<organism evidence="4 5">
    <name type="scientific">Sphingomonas morindae</name>
    <dbReference type="NCBI Taxonomy" id="1541170"/>
    <lineage>
        <taxon>Bacteria</taxon>
        <taxon>Pseudomonadati</taxon>
        <taxon>Pseudomonadota</taxon>
        <taxon>Alphaproteobacteria</taxon>
        <taxon>Sphingomonadales</taxon>
        <taxon>Sphingomonadaceae</taxon>
        <taxon>Sphingomonas</taxon>
    </lineage>
</organism>
<name>A0ABY4XD96_9SPHN</name>
<dbReference type="Gene3D" id="3.40.50.150">
    <property type="entry name" value="Vaccinia Virus protein VP39"/>
    <property type="match status" value="1"/>
</dbReference>
<evidence type="ECO:0000256" key="2">
    <source>
        <dbReference type="ARBA" id="ARBA00022679"/>
    </source>
</evidence>
<dbReference type="PANTHER" id="PTHR43464">
    <property type="entry name" value="METHYLTRANSFERASE"/>
    <property type="match status" value="1"/>
</dbReference>
<dbReference type="InterPro" id="IPR008715">
    <property type="entry name" value="SAM-MeTfrase_NodS-like"/>
</dbReference>
<dbReference type="PANTHER" id="PTHR43464:SF19">
    <property type="entry name" value="UBIQUINONE BIOSYNTHESIS O-METHYLTRANSFERASE, MITOCHONDRIAL"/>
    <property type="match status" value="1"/>
</dbReference>
<gene>
    <name evidence="4" type="ORF">LHA26_17130</name>
</gene>
<dbReference type="InterPro" id="IPR029063">
    <property type="entry name" value="SAM-dependent_MTases_sf"/>
</dbReference>
<keyword evidence="5" id="KW-1185">Reference proteome</keyword>
<dbReference type="SUPFAM" id="SSF53335">
    <property type="entry name" value="S-adenosyl-L-methionine-dependent methyltransferases"/>
    <property type="match status" value="1"/>
</dbReference>
<accession>A0ABY4XD96</accession>
<evidence type="ECO:0000313" key="4">
    <source>
        <dbReference type="EMBL" id="USI74895.1"/>
    </source>
</evidence>
<dbReference type="EMBL" id="CP084931">
    <property type="protein sequence ID" value="USI74895.1"/>
    <property type="molecule type" value="Genomic_DNA"/>
</dbReference>
<dbReference type="CDD" id="cd02440">
    <property type="entry name" value="AdoMet_MTases"/>
    <property type="match status" value="1"/>
</dbReference>